<dbReference type="GeneID" id="89998586"/>
<dbReference type="Proteomes" id="UP001334248">
    <property type="component" value="Unassembled WGS sequence"/>
</dbReference>
<dbReference type="SUPFAM" id="SSF53933">
    <property type="entry name" value="Microbial ribonucleases"/>
    <property type="match status" value="1"/>
</dbReference>
<evidence type="ECO:0000256" key="2">
    <source>
        <dbReference type="ARBA" id="ARBA00022801"/>
    </source>
</evidence>
<dbReference type="Pfam" id="PF00545">
    <property type="entry name" value="Ribonuclease"/>
    <property type="match status" value="1"/>
</dbReference>
<dbReference type="InterPro" id="IPR016191">
    <property type="entry name" value="Ribonuclease/ribotoxin"/>
</dbReference>
<evidence type="ECO:0000256" key="1">
    <source>
        <dbReference type="ARBA" id="ARBA00022722"/>
    </source>
</evidence>
<gene>
    <name evidence="3" type="ORF">PMZ80_005137</name>
</gene>
<accession>A0ABR0RPN2</accession>
<evidence type="ECO:0000313" key="4">
    <source>
        <dbReference type="Proteomes" id="UP001334248"/>
    </source>
</evidence>
<reference evidence="3 4" key="1">
    <citation type="journal article" date="2023" name="Res Sq">
        <title>Genomic and morphological characterization of Knufia obscura isolated from the Mars 2020 spacecraft assembly facility.</title>
        <authorList>
            <person name="Chander A.M."/>
            <person name="Teixeira M.M."/>
            <person name="Singh N.K."/>
            <person name="Williams M.P."/>
            <person name="Parker C.W."/>
            <person name="Leo P."/>
            <person name="Stajich J.E."/>
            <person name="Torok T."/>
            <person name="Tighe S."/>
            <person name="Mason C.E."/>
            <person name="Venkateswaran K."/>
        </authorList>
    </citation>
    <scope>NUCLEOTIDE SEQUENCE [LARGE SCALE GENOMIC DNA]</scope>
    <source>
        <strain evidence="3 4">CCFEE 5817</strain>
    </source>
</reference>
<dbReference type="RefSeq" id="XP_064730662.1">
    <property type="nucleotide sequence ID" value="XM_064873558.1"/>
</dbReference>
<protein>
    <submittedName>
        <fullName evidence="3">Uncharacterized protein</fullName>
    </submittedName>
</protein>
<proteinExistence type="predicted"/>
<dbReference type="Gene3D" id="3.10.450.30">
    <property type="entry name" value="Microbial ribonucleases"/>
    <property type="match status" value="1"/>
</dbReference>
<dbReference type="EMBL" id="JAVHJV010000005">
    <property type="protein sequence ID" value="KAK5942572.1"/>
    <property type="molecule type" value="Genomic_DNA"/>
</dbReference>
<name>A0ABR0RPN2_9EURO</name>
<keyword evidence="4" id="KW-1185">Reference proteome</keyword>
<keyword evidence="2" id="KW-0378">Hydrolase</keyword>
<comment type="caution">
    <text evidence="3">The sequence shown here is derived from an EMBL/GenBank/DDBJ whole genome shotgun (WGS) entry which is preliminary data.</text>
</comment>
<keyword evidence="1" id="KW-0540">Nuclease</keyword>
<evidence type="ECO:0000313" key="3">
    <source>
        <dbReference type="EMBL" id="KAK5942572.1"/>
    </source>
</evidence>
<organism evidence="3 4">
    <name type="scientific">Knufia obscura</name>
    <dbReference type="NCBI Taxonomy" id="1635080"/>
    <lineage>
        <taxon>Eukaryota</taxon>
        <taxon>Fungi</taxon>
        <taxon>Dikarya</taxon>
        <taxon>Ascomycota</taxon>
        <taxon>Pezizomycotina</taxon>
        <taxon>Eurotiomycetes</taxon>
        <taxon>Chaetothyriomycetidae</taxon>
        <taxon>Chaetothyriales</taxon>
        <taxon>Trichomeriaceae</taxon>
        <taxon>Knufia</taxon>
    </lineage>
</organism>
<sequence>MHHPVLKTRLGGAIIAHTRQSRNIHRPQLPLLHHQIQLPKLGSHRAPNRFPLINKPVRQPSKHFTPNPHESETLSLAHQLLRTNITIGTRAYSHPFKNYGRLPLRYSGPYYEFPLLEHGRFFDGAVERKPGVKRIVFTGRGEFAGVIVHDRGVRHGFRRVA</sequence>
<dbReference type="InterPro" id="IPR000026">
    <property type="entry name" value="N1-like"/>
</dbReference>